<reference evidence="1" key="1">
    <citation type="journal article" date="2016" name="Proc. Natl. Acad. Sci. U.S.A.">
        <title>Lipid metabolic changes in an early divergent fungus govern the establishment of a mutualistic symbiosis with endobacteria.</title>
        <authorList>
            <person name="Lastovetsky O.A."/>
            <person name="Gaspar M.L."/>
            <person name="Mondo S.J."/>
            <person name="LaButti K.M."/>
            <person name="Sandor L."/>
            <person name="Grigoriev I.V."/>
            <person name="Henry S.A."/>
            <person name="Pawlowska T.E."/>
        </authorList>
    </citation>
    <scope>NUCLEOTIDE SEQUENCE [LARGE SCALE GENOMIC DNA]</scope>
    <source>
        <strain evidence="1">ATCC 52814</strain>
    </source>
</reference>
<gene>
    <name evidence="1" type="ORF">BCV72DRAFT_319794</name>
</gene>
<sequence>YVNNNASLPVGQLRSRLRQLNVNAHHILNINYPDRHLVALLIHNDYEVELHSQLKKFKIPIQDDYDPLDPSSLRDPDYDDWDEANRTAAARSLFLGCILHSLDYLKGSVKQAVTNFFANKEYIDHNEFPELFPVKKT</sequence>
<name>A0A1X0QQ80_RHIZD</name>
<dbReference type="AlphaFoldDB" id="A0A1X0QQ80"/>
<feature type="non-terminal residue" evidence="1">
    <location>
        <position position="1"/>
    </location>
</feature>
<accession>A0A1X0QQ80</accession>
<proteinExistence type="predicted"/>
<dbReference type="EMBL" id="KV922088">
    <property type="protein sequence ID" value="ORE01901.1"/>
    <property type="molecule type" value="Genomic_DNA"/>
</dbReference>
<protein>
    <submittedName>
        <fullName evidence="1">Uncharacterized protein</fullName>
    </submittedName>
</protein>
<dbReference type="Proteomes" id="UP000242414">
    <property type="component" value="Unassembled WGS sequence"/>
</dbReference>
<dbReference type="VEuPathDB" id="FungiDB:BCV72DRAFT_319794"/>
<evidence type="ECO:0000313" key="1">
    <source>
        <dbReference type="EMBL" id="ORE01901.1"/>
    </source>
</evidence>
<organism evidence="1">
    <name type="scientific">Rhizopus microsporus var. microsporus</name>
    <dbReference type="NCBI Taxonomy" id="86635"/>
    <lineage>
        <taxon>Eukaryota</taxon>
        <taxon>Fungi</taxon>
        <taxon>Fungi incertae sedis</taxon>
        <taxon>Mucoromycota</taxon>
        <taxon>Mucoromycotina</taxon>
        <taxon>Mucoromycetes</taxon>
        <taxon>Mucorales</taxon>
        <taxon>Mucorineae</taxon>
        <taxon>Rhizopodaceae</taxon>
        <taxon>Rhizopus</taxon>
    </lineage>
</organism>